<feature type="region of interest" description="Disordered" evidence="1">
    <location>
        <begin position="77"/>
        <end position="97"/>
    </location>
</feature>
<dbReference type="STRING" id="29540.C481_20931"/>
<protein>
    <recommendedName>
        <fullName evidence="2">DUF8129 domain-containing protein</fullName>
    </recommendedName>
</protein>
<accession>M0AED3</accession>
<dbReference type="EMBL" id="AOIO01000049">
    <property type="protein sequence ID" value="ELY97095.1"/>
    <property type="molecule type" value="Genomic_DNA"/>
</dbReference>
<gene>
    <name evidence="3" type="ORF">C481_20931</name>
</gene>
<comment type="caution">
    <text evidence="3">The sequence shown here is derived from an EMBL/GenBank/DDBJ whole genome shotgun (WGS) entry which is preliminary data.</text>
</comment>
<dbReference type="PATRIC" id="fig|29540.5.peg.4230"/>
<evidence type="ECO:0000313" key="4">
    <source>
        <dbReference type="Proteomes" id="UP000011554"/>
    </source>
</evidence>
<name>M0AED3_NATA1</name>
<proteinExistence type="predicted"/>
<reference evidence="3 4" key="1">
    <citation type="journal article" date="2014" name="PLoS Genet.">
        <title>Phylogenetically driven sequencing of extremely halophilic archaea reveals strategies for static and dynamic osmo-response.</title>
        <authorList>
            <person name="Becker E.A."/>
            <person name="Seitzer P.M."/>
            <person name="Tritt A."/>
            <person name="Larsen D."/>
            <person name="Krusor M."/>
            <person name="Yao A.I."/>
            <person name="Wu D."/>
            <person name="Madern D."/>
            <person name="Eisen J.A."/>
            <person name="Darling A.E."/>
            <person name="Facciotti M.T."/>
        </authorList>
    </citation>
    <scope>NUCLEOTIDE SEQUENCE [LARGE SCALE GENOMIC DNA]</scope>
    <source>
        <strain evidence="3 4">DSM 12278</strain>
    </source>
</reference>
<evidence type="ECO:0000313" key="3">
    <source>
        <dbReference type="EMBL" id="ELY97095.1"/>
    </source>
</evidence>
<sequence length="97" mass="10861">MNGRYAAATDVRHEFSKIETTHGEDPARFLQANKELVFARIAGIRDLELLEAWRAVERQITDGGRPEVLDALDERKAELTSENLESPRTAARNRGAA</sequence>
<dbReference type="Proteomes" id="UP000011554">
    <property type="component" value="Unassembled WGS sequence"/>
</dbReference>
<evidence type="ECO:0000256" key="1">
    <source>
        <dbReference type="SAM" id="MobiDB-lite"/>
    </source>
</evidence>
<dbReference type="Pfam" id="PF26450">
    <property type="entry name" value="DUF8129"/>
    <property type="match status" value="1"/>
</dbReference>
<organism evidence="3 4">
    <name type="scientific">Natrialba asiatica (strain ATCC 700177 / DSM 12278 / JCM 9576 / FERM P-10747 / NBRC 102637 / 172P1)</name>
    <dbReference type="NCBI Taxonomy" id="29540"/>
    <lineage>
        <taxon>Archaea</taxon>
        <taxon>Methanobacteriati</taxon>
        <taxon>Methanobacteriota</taxon>
        <taxon>Stenosarchaea group</taxon>
        <taxon>Halobacteria</taxon>
        <taxon>Halobacteriales</taxon>
        <taxon>Natrialbaceae</taxon>
        <taxon>Natrialba</taxon>
    </lineage>
</organism>
<evidence type="ECO:0000259" key="2">
    <source>
        <dbReference type="Pfam" id="PF26450"/>
    </source>
</evidence>
<dbReference type="InterPro" id="IPR058442">
    <property type="entry name" value="DUF8129"/>
</dbReference>
<keyword evidence="4" id="KW-1185">Reference proteome</keyword>
<dbReference type="AlphaFoldDB" id="M0AED3"/>
<dbReference type="RefSeq" id="WP_006111312.1">
    <property type="nucleotide sequence ID" value="NZ_AOIO01000049.1"/>
</dbReference>
<feature type="domain" description="DUF8129" evidence="2">
    <location>
        <begin position="26"/>
        <end position="81"/>
    </location>
</feature>
<dbReference type="OrthoDB" id="206539at2157"/>